<feature type="region of interest" description="Disordered" evidence="6">
    <location>
        <begin position="1"/>
        <end position="200"/>
    </location>
</feature>
<evidence type="ECO:0000256" key="5">
    <source>
        <dbReference type="ARBA" id="ARBA00023242"/>
    </source>
</evidence>
<dbReference type="STRING" id="413071.G9MEA5"/>
<dbReference type="GO" id="GO:0003677">
    <property type="term" value="F:DNA binding"/>
    <property type="evidence" value="ECO:0007669"/>
    <property type="project" value="InterPro"/>
</dbReference>
<dbReference type="eggNOG" id="ENOG502QU1D">
    <property type="taxonomic scope" value="Eukaryota"/>
</dbReference>
<accession>G9MEA5</accession>
<dbReference type="VEuPathDB" id="FungiDB:TRIVIDRAFT_33856"/>
<dbReference type="Pfam" id="PF04082">
    <property type="entry name" value="Fungal_trans"/>
    <property type="match status" value="1"/>
</dbReference>
<dbReference type="InterPro" id="IPR036864">
    <property type="entry name" value="Zn2-C6_fun-type_DNA-bd_sf"/>
</dbReference>
<dbReference type="GeneID" id="25793259"/>
<dbReference type="OMA" id="MLLYSMM"/>
<dbReference type="Pfam" id="PF00172">
    <property type="entry name" value="Zn_clus"/>
    <property type="match status" value="1"/>
</dbReference>
<evidence type="ECO:0000259" key="7">
    <source>
        <dbReference type="PROSITE" id="PS50048"/>
    </source>
</evidence>
<gene>
    <name evidence="8" type="ORF">TRIVIDRAFT_33856</name>
</gene>
<feature type="compositionally biased region" description="Basic and acidic residues" evidence="6">
    <location>
        <begin position="123"/>
        <end position="135"/>
    </location>
</feature>
<dbReference type="InterPro" id="IPR050815">
    <property type="entry name" value="TF_fung"/>
</dbReference>
<feature type="compositionally biased region" description="Polar residues" evidence="6">
    <location>
        <begin position="68"/>
        <end position="88"/>
    </location>
</feature>
<organism evidence="8 9">
    <name type="scientific">Hypocrea virens (strain Gv29-8 / FGSC 10586)</name>
    <name type="common">Gliocladium virens</name>
    <name type="synonym">Trichoderma virens</name>
    <dbReference type="NCBI Taxonomy" id="413071"/>
    <lineage>
        <taxon>Eukaryota</taxon>
        <taxon>Fungi</taxon>
        <taxon>Dikarya</taxon>
        <taxon>Ascomycota</taxon>
        <taxon>Pezizomycotina</taxon>
        <taxon>Sordariomycetes</taxon>
        <taxon>Hypocreomycetidae</taxon>
        <taxon>Hypocreales</taxon>
        <taxon>Hypocreaceae</taxon>
        <taxon>Trichoderma</taxon>
    </lineage>
</organism>
<feature type="compositionally biased region" description="Polar residues" evidence="6">
    <location>
        <begin position="16"/>
        <end position="25"/>
    </location>
</feature>
<dbReference type="SMART" id="SM00066">
    <property type="entry name" value="GAL4"/>
    <property type="match status" value="1"/>
</dbReference>
<dbReference type="CDD" id="cd00067">
    <property type="entry name" value="GAL4"/>
    <property type="match status" value="1"/>
</dbReference>
<proteinExistence type="predicted"/>
<evidence type="ECO:0000256" key="6">
    <source>
        <dbReference type="SAM" id="MobiDB-lite"/>
    </source>
</evidence>
<dbReference type="InterPro" id="IPR007219">
    <property type="entry name" value="XnlR_reg_dom"/>
</dbReference>
<dbReference type="CDD" id="cd12148">
    <property type="entry name" value="fungal_TF_MHR"/>
    <property type="match status" value="1"/>
</dbReference>
<dbReference type="PANTHER" id="PTHR47338:SF11">
    <property type="entry name" value="ZN(II)2CYS6 TRANSCRIPTION FACTOR (EUROFUNG)"/>
    <property type="match status" value="1"/>
</dbReference>
<dbReference type="PANTHER" id="PTHR47338">
    <property type="entry name" value="ZN(II)2CYS6 TRANSCRIPTION FACTOR (EUROFUNG)-RELATED"/>
    <property type="match status" value="1"/>
</dbReference>
<keyword evidence="4" id="KW-0804">Transcription</keyword>
<evidence type="ECO:0000256" key="2">
    <source>
        <dbReference type="ARBA" id="ARBA00022723"/>
    </source>
</evidence>
<dbReference type="AlphaFoldDB" id="G9MEA5"/>
<dbReference type="OrthoDB" id="5426798at2759"/>
<dbReference type="GO" id="GO:0008270">
    <property type="term" value="F:zinc ion binding"/>
    <property type="evidence" value="ECO:0007669"/>
    <property type="project" value="InterPro"/>
</dbReference>
<dbReference type="GO" id="GO:0006351">
    <property type="term" value="P:DNA-templated transcription"/>
    <property type="evidence" value="ECO:0007669"/>
    <property type="project" value="InterPro"/>
</dbReference>
<dbReference type="Gene3D" id="4.10.240.10">
    <property type="entry name" value="Zn(2)-C6 fungal-type DNA-binding domain"/>
    <property type="match status" value="1"/>
</dbReference>
<sequence length="860" mass="95781">MSAEGNADGGRGRQESVGTSTAGQQLPSLSSLFGPPSSMRPLNSPHTERPGIYPSPSPLDRPRLSSSGNLLSSYFPQAISPSQPQSRNPYEFGYNYPERQSAHASTSSLPVPHSPEYPSHGHRGSDARYEPELPRKWSTYGEDGRQEYPVGSRDSSYLQAQDKLRPQFPGPKDPSHDYSERRLSQVHSSDTNTPSTSATVVSSEITVSKDGLGPKIWTGTHFLPRFVRAAEVPGEGMCYFYDDGSHCKTVIDGEAVNAHWGVTKAGKPRKRLAIACVTCREKKIKCDPDYPRCVQCEKFGRVCKFKNASPGSPRAGMHSASPDRGYSKRLKLGPEAYIPNGEPPASFNPRMDYSNPRIAEQPPPEPSLIPDDVLGRAWRTDPYASTPDLITNALTRFFANVDNTMILQFLPEEAFQRWVVSSRGQKSPEDLMLLYSTLAVGSALCGDPKQIAFEYAQVAHYAQKMTGVQCLQLVQSRILLAVYYISTCRTREADELISSAAASAACLQLSLELDHSRESTMAVYPLGLSRTGYAEARRRTLWSLFILERLSGLFPERPVMVNAEDIYTRLPTDLHCFEKQIESRTRSFDPYGGLAKADERSSDGSVTAYYIEIVHIWSDCQAAIYRMALRRTATEQETMKLQDLIKRAKNWFASLPPRLAFGGANLESAAFTRSTGSFLSMHFLYHHTMIELNRHRHGAGQLPKDVQLGHSAECREHAGRVIEMLNSLDRILRVRSALLTIPPPAMAVAVTEAVDVLTATGPMTVLGDVIERVLIAKSAIDRTKNVWEASSKDRLAIDRRLQKLNRIRELGSRPPSPIQGYRLLPLSEDTKEKELNRWQILDPIEQTFPKDMDMIYVGLD</sequence>
<dbReference type="GO" id="GO:0000981">
    <property type="term" value="F:DNA-binding transcription factor activity, RNA polymerase II-specific"/>
    <property type="evidence" value="ECO:0007669"/>
    <property type="project" value="InterPro"/>
</dbReference>
<evidence type="ECO:0000256" key="3">
    <source>
        <dbReference type="ARBA" id="ARBA00023015"/>
    </source>
</evidence>
<evidence type="ECO:0000256" key="1">
    <source>
        <dbReference type="ARBA" id="ARBA00004123"/>
    </source>
</evidence>
<dbReference type="PROSITE" id="PS50048">
    <property type="entry name" value="ZN2_CY6_FUNGAL_2"/>
    <property type="match status" value="1"/>
</dbReference>
<dbReference type="HOGENOM" id="CLU_008335_1_0_1"/>
<feature type="compositionally biased region" description="Basic and acidic residues" evidence="6">
    <location>
        <begin position="173"/>
        <end position="183"/>
    </location>
</feature>
<feature type="compositionally biased region" description="Low complexity" evidence="6">
    <location>
        <begin position="26"/>
        <end position="37"/>
    </location>
</feature>
<comment type="subcellular location">
    <subcellularLocation>
        <location evidence="1">Nucleus</location>
    </subcellularLocation>
</comment>
<dbReference type="SUPFAM" id="SSF57701">
    <property type="entry name" value="Zn2/Cys6 DNA-binding domain"/>
    <property type="match status" value="1"/>
</dbReference>
<dbReference type="RefSeq" id="XP_013961599.1">
    <property type="nucleotide sequence ID" value="XM_014106124.1"/>
</dbReference>
<evidence type="ECO:0000313" key="9">
    <source>
        <dbReference type="Proteomes" id="UP000007115"/>
    </source>
</evidence>
<dbReference type="GO" id="GO:0005634">
    <property type="term" value="C:nucleus"/>
    <property type="evidence" value="ECO:0007669"/>
    <property type="project" value="UniProtKB-SubCell"/>
</dbReference>
<keyword evidence="9" id="KW-1185">Reference proteome</keyword>
<dbReference type="EMBL" id="ABDF02000001">
    <property type="protein sequence ID" value="EHK27397.1"/>
    <property type="molecule type" value="Genomic_DNA"/>
</dbReference>
<keyword evidence="3" id="KW-0805">Transcription regulation</keyword>
<dbReference type="Proteomes" id="UP000007115">
    <property type="component" value="Unassembled WGS sequence"/>
</dbReference>
<dbReference type="InParanoid" id="G9MEA5"/>
<name>G9MEA5_HYPVG</name>
<reference evidence="8 9" key="1">
    <citation type="journal article" date="2011" name="Genome Biol.">
        <title>Comparative genome sequence analysis underscores mycoparasitism as the ancestral life style of Trichoderma.</title>
        <authorList>
            <person name="Kubicek C.P."/>
            <person name="Herrera-Estrella A."/>
            <person name="Seidl-Seiboth V."/>
            <person name="Martinez D.A."/>
            <person name="Druzhinina I.S."/>
            <person name="Thon M."/>
            <person name="Zeilinger S."/>
            <person name="Casas-Flores S."/>
            <person name="Horwitz B.A."/>
            <person name="Mukherjee P.K."/>
            <person name="Mukherjee M."/>
            <person name="Kredics L."/>
            <person name="Alcaraz L.D."/>
            <person name="Aerts A."/>
            <person name="Antal Z."/>
            <person name="Atanasova L."/>
            <person name="Cervantes-Badillo M.G."/>
            <person name="Challacombe J."/>
            <person name="Chertkov O."/>
            <person name="McCluskey K."/>
            <person name="Coulpier F."/>
            <person name="Deshpande N."/>
            <person name="von Doehren H."/>
            <person name="Ebbole D.J."/>
            <person name="Esquivel-Naranjo E.U."/>
            <person name="Fekete E."/>
            <person name="Flipphi M."/>
            <person name="Glaser F."/>
            <person name="Gomez-Rodriguez E.Y."/>
            <person name="Gruber S."/>
            <person name="Han C."/>
            <person name="Henrissat B."/>
            <person name="Hermosa R."/>
            <person name="Hernandez-Onate M."/>
            <person name="Karaffa L."/>
            <person name="Kosti I."/>
            <person name="Le Crom S."/>
            <person name="Lindquist E."/>
            <person name="Lucas S."/>
            <person name="Luebeck M."/>
            <person name="Luebeck P.S."/>
            <person name="Margeot A."/>
            <person name="Metz B."/>
            <person name="Misra M."/>
            <person name="Nevalainen H."/>
            <person name="Omann M."/>
            <person name="Packer N."/>
            <person name="Perrone G."/>
            <person name="Uresti-Rivera E.E."/>
            <person name="Salamov A."/>
            <person name="Schmoll M."/>
            <person name="Seiboth B."/>
            <person name="Shapiro H."/>
            <person name="Sukno S."/>
            <person name="Tamayo-Ramos J.A."/>
            <person name="Tisch D."/>
            <person name="Wiest A."/>
            <person name="Wilkinson H.H."/>
            <person name="Zhang M."/>
            <person name="Coutinho P.M."/>
            <person name="Kenerley C.M."/>
            <person name="Monte E."/>
            <person name="Baker S.E."/>
            <person name="Grigoriev I.V."/>
        </authorList>
    </citation>
    <scope>NUCLEOTIDE SEQUENCE [LARGE SCALE GENOMIC DNA]</scope>
    <source>
        <strain evidence="9">Gv29-8 / FGSC 10586</strain>
    </source>
</reference>
<comment type="caution">
    <text evidence="8">The sequence shown here is derived from an EMBL/GenBank/DDBJ whole genome shotgun (WGS) entry which is preliminary data.</text>
</comment>
<keyword evidence="2" id="KW-0479">Metal-binding</keyword>
<feature type="domain" description="Zn(2)-C6 fungal-type" evidence="7">
    <location>
        <begin position="275"/>
        <end position="305"/>
    </location>
</feature>
<evidence type="ECO:0000256" key="4">
    <source>
        <dbReference type="ARBA" id="ARBA00023163"/>
    </source>
</evidence>
<feature type="compositionally biased region" description="Polar residues" evidence="6">
    <location>
        <begin position="185"/>
        <end position="200"/>
    </location>
</feature>
<dbReference type="InterPro" id="IPR001138">
    <property type="entry name" value="Zn2Cys6_DnaBD"/>
</dbReference>
<dbReference type="PROSITE" id="PS00463">
    <property type="entry name" value="ZN2_CY6_FUNGAL_1"/>
    <property type="match status" value="1"/>
</dbReference>
<evidence type="ECO:0000313" key="8">
    <source>
        <dbReference type="EMBL" id="EHK27397.1"/>
    </source>
</evidence>
<protein>
    <recommendedName>
        <fullName evidence="7">Zn(2)-C6 fungal-type domain-containing protein</fullName>
    </recommendedName>
</protein>
<keyword evidence="5" id="KW-0539">Nucleus</keyword>